<protein>
    <submittedName>
        <fullName evidence="1">Uncharacterized protein</fullName>
    </submittedName>
</protein>
<gene>
    <name evidence="1" type="ORF">SDC9_73310</name>
</gene>
<accession>A0A644YE17</accession>
<dbReference type="AlphaFoldDB" id="A0A644YE17"/>
<reference evidence="1" key="1">
    <citation type="submission" date="2019-08" db="EMBL/GenBank/DDBJ databases">
        <authorList>
            <person name="Kucharzyk K."/>
            <person name="Murdoch R.W."/>
            <person name="Higgins S."/>
            <person name="Loffler F."/>
        </authorList>
    </citation>
    <scope>NUCLEOTIDE SEQUENCE</scope>
</reference>
<dbReference type="EMBL" id="VSSQ01004830">
    <property type="protein sequence ID" value="MPM26805.1"/>
    <property type="molecule type" value="Genomic_DNA"/>
</dbReference>
<organism evidence="1">
    <name type="scientific">bioreactor metagenome</name>
    <dbReference type="NCBI Taxonomy" id="1076179"/>
    <lineage>
        <taxon>unclassified sequences</taxon>
        <taxon>metagenomes</taxon>
        <taxon>ecological metagenomes</taxon>
    </lineage>
</organism>
<name>A0A644YE17_9ZZZZ</name>
<comment type="caution">
    <text evidence="1">The sequence shown here is derived from an EMBL/GenBank/DDBJ whole genome shotgun (WGS) entry which is preliminary data.</text>
</comment>
<proteinExistence type="predicted"/>
<evidence type="ECO:0000313" key="1">
    <source>
        <dbReference type="EMBL" id="MPM26805.1"/>
    </source>
</evidence>
<sequence length="106" mass="11847">MNDVRDDVIGMDPQIVQGFLPDFLQEGDIIEGQVHEGGNQLLLFGMIVFIHDVLELFVGHVQPAQKMPIVAQCGLDQIPFHLGIGRLVDLVFRHVLLGIVFVFPYP</sequence>